<sequence>MILVRTRNGVLRMIYADSRVGLAHERKAAKKNVSKEHAMRTRSFDERNNGAKYEHHVRPANRTFTRPRSCLVRNTFDEKYTNQPVDTLLVMAPGVSENVILAFTEKLILKRSQSAEEILLMQFKKKRYSRMIMIIPFATDNGYIITKTEGKVNLTTNQRFAIARGREQGRTLRQLAEQFKVDRSTFGKFLKRWRAQNGQPGKRRHSRAPVTNHQTDRNIVRASRSNTRLSAPEVLDQVSPRGSPVASVRTIRRRLNDAGMFGKRPVKKPYISDRNRAARVAWARAHLNWTQSHCYGVGPLHRIRGNMNRFVYEHILQNVMLPFARASPRLRYSFQQDCDPKHTSNHIIESEMSQTISIFFFNWFAPNRVIVMESPSQSPDLNLIEHLWEELEKRVSGIRARSADEKFSQLQTAWAQIPHPVDPVDAKKISSCYRFSRVCN</sequence>
<dbReference type="PANTHER" id="PTHR23022">
    <property type="entry name" value="TRANSPOSABLE ELEMENT-RELATED"/>
    <property type="match status" value="1"/>
</dbReference>
<protein>
    <submittedName>
        <fullName evidence="3">HTH_Tnp_Tc3_2 domain-containing protein</fullName>
    </submittedName>
</protein>
<dbReference type="InterPro" id="IPR036397">
    <property type="entry name" value="RNaseH_sf"/>
</dbReference>
<comment type="subcellular location">
    <subcellularLocation>
        <location evidence="1">Nucleus</location>
    </subcellularLocation>
</comment>
<dbReference type="GO" id="GO:0005634">
    <property type="term" value="C:nucleus"/>
    <property type="evidence" value="ECO:0007669"/>
    <property type="project" value="UniProtKB-SubCell"/>
</dbReference>
<keyword evidence="4" id="KW-1185">Reference proteome</keyword>
<accession>A0A8R1IXD7</accession>
<dbReference type="SUPFAM" id="SSF46689">
    <property type="entry name" value="Homeodomain-like"/>
    <property type="match status" value="1"/>
</dbReference>
<evidence type="ECO:0000313" key="4">
    <source>
        <dbReference type="Proteomes" id="UP000005237"/>
    </source>
</evidence>
<name>A0A8R1IXD7_CAEJA</name>
<reference evidence="4" key="1">
    <citation type="submission" date="2010-08" db="EMBL/GenBank/DDBJ databases">
        <authorList>
            <consortium name="Caenorhabditis japonica Sequencing Consortium"/>
            <person name="Wilson R.K."/>
        </authorList>
    </citation>
    <scope>NUCLEOTIDE SEQUENCE [LARGE SCALE GENOMIC DNA]</scope>
    <source>
        <strain evidence="4">DF5081</strain>
    </source>
</reference>
<evidence type="ECO:0000259" key="2">
    <source>
        <dbReference type="Pfam" id="PF01498"/>
    </source>
</evidence>
<dbReference type="Pfam" id="PF01498">
    <property type="entry name" value="HTH_Tnp_Tc3_2"/>
    <property type="match status" value="1"/>
</dbReference>
<dbReference type="InterPro" id="IPR052338">
    <property type="entry name" value="Transposase_5"/>
</dbReference>
<dbReference type="Gene3D" id="3.30.420.10">
    <property type="entry name" value="Ribonuclease H-like superfamily/Ribonuclease H"/>
    <property type="match status" value="1"/>
</dbReference>
<dbReference type="Proteomes" id="UP000005237">
    <property type="component" value="Unassembled WGS sequence"/>
</dbReference>
<dbReference type="AlphaFoldDB" id="A0A8R1IXD7"/>
<dbReference type="GO" id="GO:0006313">
    <property type="term" value="P:DNA transposition"/>
    <property type="evidence" value="ECO:0007669"/>
    <property type="project" value="InterPro"/>
</dbReference>
<proteinExistence type="predicted"/>
<evidence type="ECO:0000256" key="1">
    <source>
        <dbReference type="ARBA" id="ARBA00004123"/>
    </source>
</evidence>
<dbReference type="GO" id="GO:0003677">
    <property type="term" value="F:DNA binding"/>
    <property type="evidence" value="ECO:0007669"/>
    <property type="project" value="InterPro"/>
</dbReference>
<evidence type="ECO:0000313" key="3">
    <source>
        <dbReference type="EnsemblMetazoa" id="CJA43133a.1"/>
    </source>
</evidence>
<feature type="domain" description="Transposase Tc1-like" evidence="2">
    <location>
        <begin position="216"/>
        <end position="288"/>
    </location>
</feature>
<organism evidence="3 4">
    <name type="scientific">Caenorhabditis japonica</name>
    <dbReference type="NCBI Taxonomy" id="281687"/>
    <lineage>
        <taxon>Eukaryota</taxon>
        <taxon>Metazoa</taxon>
        <taxon>Ecdysozoa</taxon>
        <taxon>Nematoda</taxon>
        <taxon>Chromadorea</taxon>
        <taxon>Rhabditida</taxon>
        <taxon>Rhabditina</taxon>
        <taxon>Rhabditomorpha</taxon>
        <taxon>Rhabditoidea</taxon>
        <taxon>Rhabditidae</taxon>
        <taxon>Peloderinae</taxon>
        <taxon>Caenorhabditis</taxon>
    </lineage>
</organism>
<reference evidence="3" key="2">
    <citation type="submission" date="2022-06" db="UniProtKB">
        <authorList>
            <consortium name="EnsemblMetazoa"/>
        </authorList>
    </citation>
    <scope>IDENTIFICATION</scope>
    <source>
        <strain evidence="3">DF5081</strain>
    </source>
</reference>
<dbReference type="InterPro" id="IPR002492">
    <property type="entry name" value="Transposase_Tc1-like"/>
</dbReference>
<dbReference type="GO" id="GO:0015074">
    <property type="term" value="P:DNA integration"/>
    <property type="evidence" value="ECO:0007669"/>
    <property type="project" value="InterPro"/>
</dbReference>
<dbReference type="InterPro" id="IPR009057">
    <property type="entry name" value="Homeodomain-like_sf"/>
</dbReference>
<dbReference type="PANTHER" id="PTHR23022:SF134">
    <property type="entry name" value="TRANSPOSABLE ELEMENT TC1 TRANSPOSASE"/>
    <property type="match status" value="1"/>
</dbReference>
<dbReference type="EnsemblMetazoa" id="CJA43133a.1">
    <property type="protein sequence ID" value="CJA43133a.1"/>
    <property type="gene ID" value="WBGene00218981"/>
</dbReference>